<gene>
    <name evidence="4" type="ORF">I2488_14105</name>
</gene>
<accession>A0ABS0HIR9</accession>
<organism evidence="4 5">
    <name type="scientific">Novosphingobium jiangmenense</name>
    <dbReference type="NCBI Taxonomy" id="2791981"/>
    <lineage>
        <taxon>Bacteria</taxon>
        <taxon>Pseudomonadati</taxon>
        <taxon>Pseudomonadota</taxon>
        <taxon>Alphaproteobacteria</taxon>
        <taxon>Sphingomonadales</taxon>
        <taxon>Sphingomonadaceae</taxon>
        <taxon>Novosphingobium</taxon>
    </lineage>
</organism>
<feature type="domain" description="Polysaccharide biosynthesis protein CapD-like" evidence="3">
    <location>
        <begin position="301"/>
        <end position="591"/>
    </location>
</feature>
<keyword evidence="2" id="KW-1133">Transmembrane helix</keyword>
<evidence type="ECO:0000313" key="4">
    <source>
        <dbReference type="EMBL" id="MBF9152140.1"/>
    </source>
</evidence>
<evidence type="ECO:0000259" key="3">
    <source>
        <dbReference type="Pfam" id="PF02719"/>
    </source>
</evidence>
<feature type="transmembrane region" description="Helical" evidence="2">
    <location>
        <begin position="102"/>
        <end position="121"/>
    </location>
</feature>
<comment type="caution">
    <text evidence="4">The sequence shown here is derived from an EMBL/GenBank/DDBJ whole genome shotgun (WGS) entry which is preliminary data.</text>
</comment>
<dbReference type="InterPro" id="IPR036291">
    <property type="entry name" value="NAD(P)-bd_dom_sf"/>
</dbReference>
<keyword evidence="2" id="KW-0472">Membrane</keyword>
<dbReference type="CDD" id="cd05237">
    <property type="entry name" value="UDP_invert_4-6DH_SDR_e"/>
    <property type="match status" value="1"/>
</dbReference>
<proteinExistence type="inferred from homology"/>
<reference evidence="4 5" key="1">
    <citation type="submission" date="2020-11" db="EMBL/GenBank/DDBJ databases">
        <title>The genome sequence of Novosphingobium sp. 1Y9A.</title>
        <authorList>
            <person name="Liu Y."/>
        </authorList>
    </citation>
    <scope>NUCLEOTIDE SEQUENCE [LARGE SCALE GENOMIC DNA]</scope>
    <source>
        <strain evidence="4 5">1Y9A</strain>
    </source>
</reference>
<comment type="similarity">
    <text evidence="1">Belongs to the polysaccharide synthase family.</text>
</comment>
<dbReference type="Proteomes" id="UP000600799">
    <property type="component" value="Unassembled WGS sequence"/>
</dbReference>
<dbReference type="InterPro" id="IPR051203">
    <property type="entry name" value="Polysaccharide_Synthase-Rel"/>
</dbReference>
<feature type="transmembrane region" description="Helical" evidence="2">
    <location>
        <begin position="30"/>
        <end position="50"/>
    </location>
</feature>
<keyword evidence="5" id="KW-1185">Reference proteome</keyword>
<dbReference type="Gene3D" id="3.40.50.720">
    <property type="entry name" value="NAD(P)-binding Rossmann-like Domain"/>
    <property type="match status" value="2"/>
</dbReference>
<dbReference type="InterPro" id="IPR003869">
    <property type="entry name" value="Polysac_CapD-like"/>
</dbReference>
<evidence type="ECO:0000256" key="2">
    <source>
        <dbReference type="SAM" id="Phobius"/>
    </source>
</evidence>
<dbReference type="PANTHER" id="PTHR43318">
    <property type="entry name" value="UDP-N-ACETYLGLUCOSAMINE 4,6-DEHYDRATASE"/>
    <property type="match status" value="1"/>
</dbReference>
<keyword evidence="2" id="KW-0812">Transmembrane</keyword>
<evidence type="ECO:0000313" key="5">
    <source>
        <dbReference type="Proteomes" id="UP000600799"/>
    </source>
</evidence>
<feature type="transmembrane region" description="Helical" evidence="2">
    <location>
        <begin position="62"/>
        <end position="82"/>
    </location>
</feature>
<evidence type="ECO:0000256" key="1">
    <source>
        <dbReference type="ARBA" id="ARBA00007430"/>
    </source>
</evidence>
<dbReference type="EMBL" id="JADQDC010000010">
    <property type="protein sequence ID" value="MBF9152140.1"/>
    <property type="molecule type" value="Genomic_DNA"/>
</dbReference>
<dbReference type="RefSeq" id="WP_196276462.1">
    <property type="nucleotide sequence ID" value="NZ_JADQDC010000010.1"/>
</dbReference>
<sequence length="663" mass="71436">MTFDPREKVLAVGEALSSRLIAKHPRQKKLLAFGLDAFLVVVSMALAWWLRTDEIDVTLAAFQLLTLLAVLTVLPLLVISGLYRTVVRYAGAHEYLKIGRTVALSSLPMILVISVAGITGIPRATGIIGPLILAALLICSRATVQFLLGTVSNPRFESEGMAKALIYGAGATGVQLLTGLGRKSGYDVIGFIDDDANLVGRRVSGLPVFKTARLARLCREHDISIVLLALPGVSNERRAAIVAMLKEQGLIVRTIPLMSDLVSGRVAVTDLREVSIGELLGREPVHPDPALLRGTVDGKTLLVTGAGGSIGSELCRQLLAGQPRTLVIVDHSEFALYSIKEELSRLAPAALEVIAFLGSVTDSSRMRQIFSDCRPDTVYHAAAYKHVPLVEDNICEAVRNNVFGTLVVSRLAIEFGASNFVLVSTDKAVRPTSVMGASKRLAELVLQALSEASGACRMSMVRFGNVLGSSGSVIPLFQRQIRAGGPLTVTHEEMTRYFMTVPEAAQLILQSGTMADGGDVFLLDMGEPMRIMDLARSMIELSGLRVYDEATQEGDIAIEVTGLRPGEKLYEELLIDAEAVATSHPRIFRAQECFVPWHNLEPVLTKLHAAISGDDDVAVLRCLEKSVTGFRRKTHDGVPPDTIVSPALSAGYTWYQDGLVGLA</sequence>
<name>A0ABS0HIR9_9SPHN</name>
<protein>
    <submittedName>
        <fullName evidence="4">Polysaccharide biosynthesis protein</fullName>
    </submittedName>
</protein>
<dbReference type="PANTHER" id="PTHR43318:SF1">
    <property type="entry name" value="POLYSACCHARIDE BIOSYNTHESIS PROTEIN EPSC-RELATED"/>
    <property type="match status" value="1"/>
</dbReference>
<dbReference type="SUPFAM" id="SSF51735">
    <property type="entry name" value="NAD(P)-binding Rossmann-fold domains"/>
    <property type="match status" value="2"/>
</dbReference>
<dbReference type="Pfam" id="PF02719">
    <property type="entry name" value="Polysacc_synt_2"/>
    <property type="match status" value="1"/>
</dbReference>